<protein>
    <submittedName>
        <fullName evidence="1">Uncharacterized protein</fullName>
    </submittedName>
</protein>
<evidence type="ECO:0000313" key="2">
    <source>
        <dbReference type="Proteomes" id="UP000013996"/>
    </source>
</evidence>
<proteinExistence type="predicted"/>
<dbReference type="EMBL" id="AOGX02000041">
    <property type="protein sequence ID" value="EOQ87246.1"/>
    <property type="molecule type" value="Genomic_DNA"/>
</dbReference>
<evidence type="ECO:0000313" key="1">
    <source>
        <dbReference type="EMBL" id="EOQ87246.1"/>
    </source>
</evidence>
<dbReference type="STRING" id="1249483.LEP1GSC202_0020"/>
<reference evidence="1 2" key="1">
    <citation type="submission" date="2013-04" db="EMBL/GenBank/DDBJ databases">
        <authorList>
            <person name="Harkins D.M."/>
            <person name="Durkin A.S."/>
            <person name="Brinkac L.M."/>
            <person name="Haft D.H."/>
            <person name="Selengut J.D."/>
            <person name="Sanka R."/>
            <person name="DePew J."/>
            <person name="Purushe J."/>
            <person name="Hartskeerl R.A."/>
            <person name="Ahmed A."/>
            <person name="van der Linden H."/>
            <person name="Goris M.G.A."/>
            <person name="Vinetz J.M."/>
            <person name="Sutton G.G."/>
            <person name="Nierman W.C."/>
            <person name="Fouts D.E."/>
        </authorList>
    </citation>
    <scope>NUCLEOTIDE SEQUENCE [LARGE SCALE GENOMIC DNA]</scope>
    <source>
        <strain evidence="1 2">Sao Paulo</strain>
    </source>
</reference>
<accession>A0A5E8HB70</accession>
<comment type="caution">
    <text evidence="1">The sequence shown here is derived from an EMBL/GenBank/DDBJ whole genome shotgun (WGS) entry which is preliminary data.</text>
</comment>
<dbReference type="Proteomes" id="UP000013996">
    <property type="component" value="Unassembled WGS sequence"/>
</dbReference>
<gene>
    <name evidence="1" type="ORF">LEP1GSC202_0020</name>
</gene>
<dbReference type="AlphaFoldDB" id="A0A5E8HB70"/>
<name>A0A5E8HB70_9LEPT</name>
<sequence length="67" mass="7649">MPCAKDRSGKQNRKVWFGAKSLVDFSVQSGKRIDSMRPKKEKKPSEKKKNSCTILNVIYIYLNPFAG</sequence>
<organism evidence="1 2">
    <name type="scientific">Leptospira yanagawae serovar Saopaulo str. Sao Paulo = ATCC 700523</name>
    <dbReference type="NCBI Taxonomy" id="1249483"/>
    <lineage>
        <taxon>Bacteria</taxon>
        <taxon>Pseudomonadati</taxon>
        <taxon>Spirochaetota</taxon>
        <taxon>Spirochaetia</taxon>
        <taxon>Leptospirales</taxon>
        <taxon>Leptospiraceae</taxon>
        <taxon>Leptospira</taxon>
    </lineage>
</organism>